<dbReference type="AlphaFoldDB" id="A0A6J6RQU9"/>
<gene>
    <name evidence="1" type="ORF">UFOPK2602_01993</name>
    <name evidence="2" type="ORF">UFOPK3954_02142</name>
</gene>
<accession>A0A6J6RQU9</accession>
<evidence type="ECO:0000313" key="1">
    <source>
        <dbReference type="EMBL" id="CAB4724797.1"/>
    </source>
</evidence>
<dbReference type="EMBL" id="CAEZXX010000175">
    <property type="protein sequence ID" value="CAB4724797.1"/>
    <property type="molecule type" value="Genomic_DNA"/>
</dbReference>
<name>A0A6J6RQU9_9ZZZZ</name>
<dbReference type="EMBL" id="CAFBON010000293">
    <property type="protein sequence ID" value="CAB5007731.1"/>
    <property type="molecule type" value="Genomic_DNA"/>
</dbReference>
<sequence>MGITKRNTMVVACIVNIWLYCSALSTLPLGAASCSRMSIASRPPTMKNTKATTPYIMPIFL</sequence>
<dbReference type="PROSITE" id="PS51257">
    <property type="entry name" value="PROKAR_LIPOPROTEIN"/>
    <property type="match status" value="1"/>
</dbReference>
<organism evidence="1">
    <name type="scientific">freshwater metagenome</name>
    <dbReference type="NCBI Taxonomy" id="449393"/>
    <lineage>
        <taxon>unclassified sequences</taxon>
        <taxon>metagenomes</taxon>
        <taxon>ecological metagenomes</taxon>
    </lineage>
</organism>
<proteinExistence type="predicted"/>
<reference evidence="1" key="1">
    <citation type="submission" date="2020-05" db="EMBL/GenBank/DDBJ databases">
        <authorList>
            <person name="Chiriac C."/>
            <person name="Salcher M."/>
            <person name="Ghai R."/>
            <person name="Kavagutti S V."/>
        </authorList>
    </citation>
    <scope>NUCLEOTIDE SEQUENCE</scope>
</reference>
<protein>
    <submittedName>
        <fullName evidence="1">Unannotated protein</fullName>
    </submittedName>
</protein>
<evidence type="ECO:0000313" key="2">
    <source>
        <dbReference type="EMBL" id="CAB5007731.1"/>
    </source>
</evidence>